<protein>
    <submittedName>
        <fullName evidence="3">Pilus assembly protein</fullName>
    </submittedName>
</protein>
<dbReference type="Proteomes" id="UP000503018">
    <property type="component" value="Chromosome"/>
</dbReference>
<proteinExistence type="predicted"/>
<keyword evidence="4" id="KW-1185">Reference proteome</keyword>
<keyword evidence="1" id="KW-1133">Transmembrane helix</keyword>
<accession>A0A6M4AY64</accession>
<evidence type="ECO:0000313" key="4">
    <source>
        <dbReference type="Proteomes" id="UP000503018"/>
    </source>
</evidence>
<dbReference type="AlphaFoldDB" id="A0A6M4AY64"/>
<organism evidence="3 4">
    <name type="scientific">Sphingomonas lacunae</name>
    <dbReference type="NCBI Taxonomy" id="2698828"/>
    <lineage>
        <taxon>Bacteria</taxon>
        <taxon>Pseudomonadati</taxon>
        <taxon>Pseudomonadota</taxon>
        <taxon>Alphaproteobacteria</taxon>
        <taxon>Sphingomonadales</taxon>
        <taxon>Sphingomonadaceae</taxon>
        <taxon>Sphingomonas</taxon>
    </lineage>
</organism>
<evidence type="ECO:0000259" key="2">
    <source>
        <dbReference type="Pfam" id="PF07811"/>
    </source>
</evidence>
<name>A0A6M4AY64_9SPHN</name>
<feature type="domain" description="TadE-like" evidence="2">
    <location>
        <begin position="15"/>
        <end position="57"/>
    </location>
</feature>
<gene>
    <name evidence="3" type="ORF">GV829_10430</name>
</gene>
<dbReference type="EMBL" id="CP053015">
    <property type="protein sequence ID" value="QJQ33716.1"/>
    <property type="molecule type" value="Genomic_DNA"/>
</dbReference>
<dbReference type="KEGG" id="slan:GV829_10430"/>
<keyword evidence="1" id="KW-0472">Membrane</keyword>
<reference evidence="3 4" key="1">
    <citation type="submission" date="2020-01" db="EMBL/GenBank/DDBJ databases">
        <title>Sphingomonas sp. strain CSW-10.</title>
        <authorList>
            <person name="Chen W.-M."/>
        </authorList>
    </citation>
    <scope>NUCLEOTIDE SEQUENCE [LARGE SCALE GENOMIC DNA]</scope>
    <source>
        <strain evidence="3 4">CSW-10</strain>
    </source>
</reference>
<evidence type="ECO:0000313" key="3">
    <source>
        <dbReference type="EMBL" id="QJQ33716.1"/>
    </source>
</evidence>
<evidence type="ECO:0000256" key="1">
    <source>
        <dbReference type="SAM" id="Phobius"/>
    </source>
</evidence>
<keyword evidence="1" id="KW-0812">Transmembrane</keyword>
<sequence length="196" mass="21583">MLAATLRRFRADERGAYLIELALMTPVFLMLMMGTFDLGFQMYAKAVLGGAVENAARSNTLETNASNAAIIDAQVTQKMQQVAKYGTLSFSRQSYADYNSVGRPEDFTDSNGNGVRNPGECYVDANGNFAWDADRGNNGQGGASDVVLYRVTFTFDRLFPLWRMIGQPQQKSVTIATTLRNQPYSNQSVGNTVRCT</sequence>
<dbReference type="InterPro" id="IPR012495">
    <property type="entry name" value="TadE-like_dom"/>
</dbReference>
<dbReference type="Pfam" id="PF07811">
    <property type="entry name" value="TadE"/>
    <property type="match status" value="1"/>
</dbReference>
<feature type="transmembrane region" description="Helical" evidence="1">
    <location>
        <begin position="15"/>
        <end position="36"/>
    </location>
</feature>